<organism evidence="2 3">
    <name type="scientific">Paxillus involutus ATCC 200175</name>
    <dbReference type="NCBI Taxonomy" id="664439"/>
    <lineage>
        <taxon>Eukaryota</taxon>
        <taxon>Fungi</taxon>
        <taxon>Dikarya</taxon>
        <taxon>Basidiomycota</taxon>
        <taxon>Agaricomycotina</taxon>
        <taxon>Agaricomycetes</taxon>
        <taxon>Agaricomycetidae</taxon>
        <taxon>Boletales</taxon>
        <taxon>Paxilineae</taxon>
        <taxon>Paxillaceae</taxon>
        <taxon>Paxillus</taxon>
    </lineage>
</organism>
<feature type="compositionally biased region" description="Polar residues" evidence="1">
    <location>
        <begin position="226"/>
        <end position="243"/>
    </location>
</feature>
<protein>
    <submittedName>
        <fullName evidence="2">Uncharacterized protein</fullName>
    </submittedName>
</protein>
<feature type="compositionally biased region" description="Basic and acidic residues" evidence="1">
    <location>
        <begin position="34"/>
        <end position="47"/>
    </location>
</feature>
<reference evidence="2 3" key="1">
    <citation type="submission" date="2014-06" db="EMBL/GenBank/DDBJ databases">
        <authorList>
            <consortium name="DOE Joint Genome Institute"/>
            <person name="Kuo A."/>
            <person name="Kohler A."/>
            <person name="Nagy L.G."/>
            <person name="Floudas D."/>
            <person name="Copeland A."/>
            <person name="Barry K.W."/>
            <person name="Cichocki N."/>
            <person name="Veneault-Fourrey C."/>
            <person name="LaButti K."/>
            <person name="Lindquist E.A."/>
            <person name="Lipzen A."/>
            <person name="Lundell T."/>
            <person name="Morin E."/>
            <person name="Murat C."/>
            <person name="Sun H."/>
            <person name="Tunlid A."/>
            <person name="Henrissat B."/>
            <person name="Grigoriev I.V."/>
            <person name="Hibbett D.S."/>
            <person name="Martin F."/>
            <person name="Nordberg H.P."/>
            <person name="Cantor M.N."/>
            <person name="Hua S.X."/>
        </authorList>
    </citation>
    <scope>NUCLEOTIDE SEQUENCE [LARGE SCALE GENOMIC DNA]</scope>
    <source>
        <strain evidence="2 3">ATCC 200175</strain>
    </source>
</reference>
<dbReference type="EMBL" id="KN819906">
    <property type="protein sequence ID" value="KIJ07395.1"/>
    <property type="molecule type" value="Genomic_DNA"/>
</dbReference>
<feature type="region of interest" description="Disordered" evidence="1">
    <location>
        <begin position="1"/>
        <end position="87"/>
    </location>
</feature>
<feature type="region of interest" description="Disordered" evidence="1">
    <location>
        <begin position="193"/>
        <end position="293"/>
    </location>
</feature>
<feature type="compositionally biased region" description="Polar residues" evidence="1">
    <location>
        <begin position="280"/>
        <end position="293"/>
    </location>
</feature>
<evidence type="ECO:0000313" key="3">
    <source>
        <dbReference type="Proteomes" id="UP000053647"/>
    </source>
</evidence>
<feature type="compositionally biased region" description="Basic and acidic residues" evidence="1">
    <location>
        <begin position="193"/>
        <end position="208"/>
    </location>
</feature>
<keyword evidence="3" id="KW-1185">Reference proteome</keyword>
<dbReference type="AlphaFoldDB" id="A0A0C9SWW4"/>
<dbReference type="Proteomes" id="UP000053647">
    <property type="component" value="Unassembled WGS sequence"/>
</dbReference>
<evidence type="ECO:0000256" key="1">
    <source>
        <dbReference type="SAM" id="MobiDB-lite"/>
    </source>
</evidence>
<dbReference type="HOGENOM" id="CLU_950283_0_0_1"/>
<reference evidence="3" key="2">
    <citation type="submission" date="2015-01" db="EMBL/GenBank/DDBJ databases">
        <title>Evolutionary Origins and Diversification of the Mycorrhizal Mutualists.</title>
        <authorList>
            <consortium name="DOE Joint Genome Institute"/>
            <consortium name="Mycorrhizal Genomics Consortium"/>
            <person name="Kohler A."/>
            <person name="Kuo A."/>
            <person name="Nagy L.G."/>
            <person name="Floudas D."/>
            <person name="Copeland A."/>
            <person name="Barry K.W."/>
            <person name="Cichocki N."/>
            <person name="Veneault-Fourrey C."/>
            <person name="LaButti K."/>
            <person name="Lindquist E.A."/>
            <person name="Lipzen A."/>
            <person name="Lundell T."/>
            <person name="Morin E."/>
            <person name="Murat C."/>
            <person name="Riley R."/>
            <person name="Ohm R."/>
            <person name="Sun H."/>
            <person name="Tunlid A."/>
            <person name="Henrissat B."/>
            <person name="Grigoriev I.V."/>
            <person name="Hibbett D.S."/>
            <person name="Martin F."/>
        </authorList>
    </citation>
    <scope>NUCLEOTIDE SEQUENCE [LARGE SCALE GENOMIC DNA]</scope>
    <source>
        <strain evidence="3">ATCC 200175</strain>
    </source>
</reference>
<feature type="compositionally biased region" description="Basic residues" evidence="1">
    <location>
        <begin position="1"/>
        <end position="11"/>
    </location>
</feature>
<evidence type="ECO:0000313" key="2">
    <source>
        <dbReference type="EMBL" id="KIJ07395.1"/>
    </source>
</evidence>
<gene>
    <name evidence="2" type="ORF">PAXINDRAFT_19408</name>
</gene>
<proteinExistence type="predicted"/>
<feature type="compositionally biased region" description="Low complexity" evidence="1">
    <location>
        <begin position="211"/>
        <end position="225"/>
    </location>
</feature>
<accession>A0A0C9SWW4</accession>
<sequence>MQNRHFWKSRVRASVTEMVAGRLTDEGTKEEEEEKHPKSQEQQEPQKRTSLSAAEAGLSSSHAEPEALRPILDQTPKQGLLPPPRLLPQNVLPASPYPMQARTTAVMRWIAASSASTISVSDHGRIARDFVRAASPVTHDADDTTREPLRDMAVPQIVLQLRQRNDQLRRQLDGSVAAKRKAEVEREQLAKEVKELRSTRHESHKPLDRTASSAAEAGSSLSLAEPTSNVGPLASKAQTQNAVRQLYHHGSLGAETGPPSSHAEPSGYTSNARPFAFTAPQASASSFSNSTPE</sequence>
<name>A0A0C9SWW4_PAXIN</name>
<feature type="compositionally biased region" description="Low complexity" evidence="1">
    <location>
        <begin position="50"/>
        <end position="62"/>
    </location>
</feature>